<dbReference type="Gene3D" id="1.20.140.10">
    <property type="entry name" value="Butyryl-CoA Dehydrogenase, subunit A, domain 3"/>
    <property type="match status" value="1"/>
</dbReference>
<evidence type="ECO:0000313" key="10">
    <source>
        <dbReference type="Proteomes" id="UP001596109"/>
    </source>
</evidence>
<dbReference type="InterPro" id="IPR009100">
    <property type="entry name" value="AcylCoA_DH/oxidase_NM_dom_sf"/>
</dbReference>
<protein>
    <submittedName>
        <fullName evidence="9">Acyl-CoA dehydrogenase family protein</fullName>
        <ecNumber evidence="9">1.-.-.-</ecNumber>
    </submittedName>
</protein>
<proteinExistence type="inferred from homology"/>
<evidence type="ECO:0000259" key="8">
    <source>
        <dbReference type="Pfam" id="PF02771"/>
    </source>
</evidence>
<comment type="similarity">
    <text evidence="2 5">Belongs to the acyl-CoA dehydrogenase family.</text>
</comment>
<accession>A0ABW0TSV5</accession>
<feature type="domain" description="Acyl-CoA oxidase/dehydrogenase middle" evidence="7">
    <location>
        <begin position="138"/>
        <end position="232"/>
    </location>
</feature>
<dbReference type="EC" id="1.-.-.-" evidence="9"/>
<dbReference type="PANTHER" id="PTHR43884">
    <property type="entry name" value="ACYL-COA DEHYDROGENASE"/>
    <property type="match status" value="1"/>
</dbReference>
<gene>
    <name evidence="9" type="ORF">ACFPRA_21910</name>
</gene>
<dbReference type="RefSeq" id="WP_381439466.1">
    <property type="nucleotide sequence ID" value="NZ_JBHSNO010000016.1"/>
</dbReference>
<dbReference type="EMBL" id="JBHSNO010000016">
    <property type="protein sequence ID" value="MFC5591545.1"/>
    <property type="molecule type" value="Genomic_DNA"/>
</dbReference>
<dbReference type="Gene3D" id="2.40.110.10">
    <property type="entry name" value="Butyryl-CoA Dehydrogenase, subunit A, domain 2"/>
    <property type="match status" value="1"/>
</dbReference>
<dbReference type="InterPro" id="IPR006091">
    <property type="entry name" value="Acyl-CoA_Oxase/DH_mid-dom"/>
</dbReference>
<dbReference type="Pfam" id="PF02770">
    <property type="entry name" value="Acyl-CoA_dh_M"/>
    <property type="match status" value="1"/>
</dbReference>
<feature type="domain" description="Acyl-CoA dehydrogenase/oxidase N-terminal" evidence="8">
    <location>
        <begin position="28"/>
        <end position="135"/>
    </location>
</feature>
<dbReference type="InterPro" id="IPR046373">
    <property type="entry name" value="Acyl-CoA_Oxase/DH_mid-dom_sf"/>
</dbReference>
<dbReference type="InterPro" id="IPR009075">
    <property type="entry name" value="AcylCo_DH/oxidase_C"/>
</dbReference>
<evidence type="ECO:0000256" key="2">
    <source>
        <dbReference type="ARBA" id="ARBA00009347"/>
    </source>
</evidence>
<dbReference type="Proteomes" id="UP001596109">
    <property type="component" value="Unassembled WGS sequence"/>
</dbReference>
<dbReference type="GO" id="GO:0016491">
    <property type="term" value="F:oxidoreductase activity"/>
    <property type="evidence" value="ECO:0007669"/>
    <property type="project" value="UniProtKB-KW"/>
</dbReference>
<dbReference type="SUPFAM" id="SSF56645">
    <property type="entry name" value="Acyl-CoA dehydrogenase NM domain-like"/>
    <property type="match status" value="1"/>
</dbReference>
<reference evidence="10" key="1">
    <citation type="journal article" date="2019" name="Int. J. Syst. Evol. Microbiol.">
        <title>The Global Catalogue of Microorganisms (GCM) 10K type strain sequencing project: providing services to taxonomists for standard genome sequencing and annotation.</title>
        <authorList>
            <consortium name="The Broad Institute Genomics Platform"/>
            <consortium name="The Broad Institute Genome Sequencing Center for Infectious Disease"/>
            <person name="Wu L."/>
            <person name="Ma J."/>
        </authorList>
    </citation>
    <scope>NUCLEOTIDE SEQUENCE [LARGE SCALE GENOMIC DNA]</scope>
    <source>
        <strain evidence="10">CGMCC 4.1434</strain>
    </source>
</reference>
<dbReference type="PANTHER" id="PTHR43884:SF12">
    <property type="entry name" value="ISOVALERYL-COA DEHYDROGENASE, MITOCHONDRIAL-RELATED"/>
    <property type="match status" value="1"/>
</dbReference>
<dbReference type="InterPro" id="IPR036250">
    <property type="entry name" value="AcylCo_DH-like_C"/>
</dbReference>
<dbReference type="PIRSF" id="PIRSF016578">
    <property type="entry name" value="HsaA"/>
    <property type="match status" value="1"/>
</dbReference>
<evidence type="ECO:0000259" key="6">
    <source>
        <dbReference type="Pfam" id="PF00441"/>
    </source>
</evidence>
<evidence type="ECO:0000313" key="9">
    <source>
        <dbReference type="EMBL" id="MFC5591545.1"/>
    </source>
</evidence>
<dbReference type="InterPro" id="IPR013786">
    <property type="entry name" value="AcylCoA_DH/ox_N"/>
</dbReference>
<keyword evidence="4 5" id="KW-0274">FAD</keyword>
<dbReference type="SUPFAM" id="SSF47203">
    <property type="entry name" value="Acyl-CoA dehydrogenase C-terminal domain-like"/>
    <property type="match status" value="1"/>
</dbReference>
<keyword evidence="5 9" id="KW-0560">Oxidoreductase</keyword>
<sequence length="410" mass="44481">MVQSTVAVQEKSGVMNIPSWWNCPEGFEELQKLAHLLGEKELLQRSISSDLEGRFPRESLKEIANAGYGAVTIPVEAGGLEQGFTAFSVLAESFSQYCPSSAMCWVMHTTTVHTLYDAGTEEQRKKYIPGVLKGDIAALAFSEPATGGHFWNVVSEAPRNANGYLLNADKSFVTSGGEADFYIVATSFPDSDDKDNLMYLLVEKDQEGIESSSFSAMGLRGNASGPMKFKNVQVPFENRIGGEGGAGYYNDNTVDPLFLLGSAACWVGIAQGALNAAIYSAKKKVHADTGSSVAGYQVIRHELAKSQILIDSARSMLYRTAKALDGCQEKGLELSECLYPLWQLKTHAADMVITVTNAALQVSGGRGYLTGQVEKFLRDGRAGALMGPTNEVLREWIGRTLIDVPWMDEV</sequence>
<keyword evidence="3 5" id="KW-0285">Flavoprotein</keyword>
<dbReference type="Pfam" id="PF02771">
    <property type="entry name" value="Acyl-CoA_dh_N"/>
    <property type="match status" value="1"/>
</dbReference>
<keyword evidence="10" id="KW-1185">Reference proteome</keyword>
<comment type="cofactor">
    <cofactor evidence="1 5">
        <name>FAD</name>
        <dbReference type="ChEBI" id="CHEBI:57692"/>
    </cofactor>
</comment>
<evidence type="ECO:0000256" key="3">
    <source>
        <dbReference type="ARBA" id="ARBA00022630"/>
    </source>
</evidence>
<dbReference type="Pfam" id="PF00441">
    <property type="entry name" value="Acyl-CoA_dh_1"/>
    <property type="match status" value="1"/>
</dbReference>
<name>A0ABW0TSV5_9BACL</name>
<comment type="caution">
    <text evidence="9">The sequence shown here is derived from an EMBL/GenBank/DDBJ whole genome shotgun (WGS) entry which is preliminary data.</text>
</comment>
<dbReference type="InterPro" id="IPR037069">
    <property type="entry name" value="AcylCoA_DH/ox_N_sf"/>
</dbReference>
<evidence type="ECO:0000259" key="7">
    <source>
        <dbReference type="Pfam" id="PF02770"/>
    </source>
</evidence>
<evidence type="ECO:0000256" key="5">
    <source>
        <dbReference type="RuleBase" id="RU362125"/>
    </source>
</evidence>
<organism evidence="9 10">
    <name type="scientific">Sporosarcina soli</name>
    <dbReference type="NCBI Taxonomy" id="334736"/>
    <lineage>
        <taxon>Bacteria</taxon>
        <taxon>Bacillati</taxon>
        <taxon>Bacillota</taxon>
        <taxon>Bacilli</taxon>
        <taxon>Bacillales</taxon>
        <taxon>Caryophanaceae</taxon>
        <taxon>Sporosarcina</taxon>
    </lineage>
</organism>
<evidence type="ECO:0000256" key="4">
    <source>
        <dbReference type="ARBA" id="ARBA00022827"/>
    </source>
</evidence>
<feature type="domain" description="Acyl-CoA dehydrogenase/oxidase C-terminal" evidence="6">
    <location>
        <begin position="262"/>
        <end position="401"/>
    </location>
</feature>
<dbReference type="Gene3D" id="1.10.540.10">
    <property type="entry name" value="Acyl-CoA dehydrogenase/oxidase, N-terminal domain"/>
    <property type="match status" value="1"/>
</dbReference>
<evidence type="ECO:0000256" key="1">
    <source>
        <dbReference type="ARBA" id="ARBA00001974"/>
    </source>
</evidence>